<dbReference type="InterPro" id="IPR010610">
    <property type="entry name" value="EryCIII-like_C"/>
</dbReference>
<evidence type="ECO:0000256" key="4">
    <source>
        <dbReference type="SAM" id="MobiDB-lite"/>
    </source>
</evidence>
<dbReference type="InterPro" id="IPR050426">
    <property type="entry name" value="Glycosyltransferase_28"/>
</dbReference>
<dbReference type="InterPro" id="IPR002213">
    <property type="entry name" value="UDP_glucos_trans"/>
</dbReference>
<feature type="region of interest" description="Disordered" evidence="4">
    <location>
        <begin position="184"/>
        <end position="210"/>
    </location>
</feature>
<evidence type="ECO:0000259" key="5">
    <source>
        <dbReference type="Pfam" id="PF06722"/>
    </source>
</evidence>
<keyword evidence="8" id="KW-1185">Reference proteome</keyword>
<reference evidence="7 8" key="1">
    <citation type="submission" date="2017-05" db="EMBL/GenBank/DDBJ databases">
        <authorList>
            <person name="Song R."/>
            <person name="Chenine A.L."/>
            <person name="Ruprecht R.M."/>
        </authorList>
    </citation>
    <scope>NUCLEOTIDE SEQUENCE [LARGE SCALE GENOMIC DNA]</scope>
    <source>
        <strain evidence="7 8">CECT 8489</strain>
    </source>
</reference>
<organism evidence="7 8">
    <name type="scientific">Boseongicola aestuarii</name>
    <dbReference type="NCBI Taxonomy" id="1470561"/>
    <lineage>
        <taxon>Bacteria</taxon>
        <taxon>Pseudomonadati</taxon>
        <taxon>Pseudomonadota</taxon>
        <taxon>Alphaproteobacteria</taxon>
        <taxon>Rhodobacterales</taxon>
        <taxon>Paracoccaceae</taxon>
        <taxon>Boseongicola</taxon>
    </lineage>
</organism>
<dbReference type="InterPro" id="IPR048284">
    <property type="entry name" value="EryCIII-like_N"/>
</dbReference>
<dbReference type="PANTHER" id="PTHR48050:SF13">
    <property type="entry name" value="STEROL 3-BETA-GLUCOSYLTRANSFERASE UGT80A2"/>
    <property type="match status" value="1"/>
</dbReference>
<dbReference type="GO" id="GO:0017000">
    <property type="term" value="P:antibiotic biosynthetic process"/>
    <property type="evidence" value="ECO:0007669"/>
    <property type="project" value="UniProtKB-ARBA"/>
</dbReference>
<keyword evidence="2 7" id="KW-0328">Glycosyltransferase</keyword>
<evidence type="ECO:0000256" key="2">
    <source>
        <dbReference type="ARBA" id="ARBA00022676"/>
    </source>
</evidence>
<evidence type="ECO:0000313" key="7">
    <source>
        <dbReference type="EMBL" id="SMX25414.1"/>
    </source>
</evidence>
<name>A0A238J6A1_9RHOB</name>
<evidence type="ECO:0000259" key="6">
    <source>
        <dbReference type="Pfam" id="PF21036"/>
    </source>
</evidence>
<proteinExistence type="inferred from homology"/>
<keyword evidence="3 7" id="KW-0808">Transferase</keyword>
<dbReference type="GO" id="GO:0008194">
    <property type="term" value="F:UDP-glycosyltransferase activity"/>
    <property type="evidence" value="ECO:0007669"/>
    <property type="project" value="InterPro"/>
</dbReference>
<dbReference type="OrthoDB" id="9805366at2"/>
<dbReference type="Pfam" id="PF06722">
    <property type="entry name" value="EryCIII-like_C"/>
    <property type="match status" value="1"/>
</dbReference>
<gene>
    <name evidence="7" type="primary">novM</name>
    <name evidence="7" type="ORF">BOA8489_03557</name>
</gene>
<dbReference type="RefSeq" id="WP_141138328.1">
    <property type="nucleotide sequence ID" value="NZ_FXXQ01000016.1"/>
</dbReference>
<dbReference type="Gene3D" id="3.40.50.2000">
    <property type="entry name" value="Glycogen Phosphorylase B"/>
    <property type="match status" value="2"/>
</dbReference>
<sequence>MRILFTSTKGEGHIRPLLPYARAAAGLGHDVQIAAPEPCAPIIAKAGFRHHVFECLSGPELEAIWGPHRGVRDDDMVKIAIPQMFAGATAERSMPGLRQAVETWRPDVIVRESVEYAGLVVAEAYGIPHARVNVHNCGFEELVNSYAVEPVATLLEGVGAAGDSKAMIWEEPVFTAFPETFDGDAQAGENNPPMRVSTASSGPVPETDWTPKGERPLVYMTFGTVAAGFGQKGHLYQLVLDALAQTDTEILLTVGPNFDISSLENVPGNVDVRSFVPQAAVFPHAAAILCHGGSGTLLGGFGAGLPQVVTPLFADQFDNARRAERAGLGLMVSDPIEEGVADAVTEIMKNQDIAERCALVAAEMASLVPSDVAAERMVGLARGG</sequence>
<dbReference type="CDD" id="cd03784">
    <property type="entry name" value="GT1_Gtf-like"/>
    <property type="match status" value="1"/>
</dbReference>
<dbReference type="PANTHER" id="PTHR48050">
    <property type="entry name" value="STEROL 3-BETA-GLUCOSYLTRANSFERASE"/>
    <property type="match status" value="1"/>
</dbReference>
<dbReference type="EMBL" id="FXXQ01000016">
    <property type="protein sequence ID" value="SMX25414.1"/>
    <property type="molecule type" value="Genomic_DNA"/>
</dbReference>
<feature type="domain" description="Erythromycin biosynthesis protein CIII-like N-terminal" evidence="6">
    <location>
        <begin position="90"/>
        <end position="134"/>
    </location>
</feature>
<comment type="similarity">
    <text evidence="1">Belongs to the glycosyltransferase 28 family.</text>
</comment>
<evidence type="ECO:0000256" key="3">
    <source>
        <dbReference type="ARBA" id="ARBA00022679"/>
    </source>
</evidence>
<dbReference type="EC" id="2.4.1.302" evidence="7"/>
<dbReference type="Pfam" id="PF21036">
    <property type="entry name" value="EryCIII-like_N"/>
    <property type="match status" value="1"/>
</dbReference>
<evidence type="ECO:0000313" key="8">
    <source>
        <dbReference type="Proteomes" id="UP000201838"/>
    </source>
</evidence>
<dbReference type="AlphaFoldDB" id="A0A238J6A1"/>
<accession>A0A238J6A1</accession>
<feature type="domain" description="Erythromycin biosynthesis protein CIII-like C-terminal" evidence="5">
    <location>
        <begin position="238"/>
        <end position="373"/>
    </location>
</feature>
<dbReference type="Proteomes" id="UP000201838">
    <property type="component" value="Unassembled WGS sequence"/>
</dbReference>
<dbReference type="GO" id="GO:0016758">
    <property type="term" value="F:hexosyltransferase activity"/>
    <property type="evidence" value="ECO:0007669"/>
    <property type="project" value="UniProtKB-ARBA"/>
</dbReference>
<evidence type="ECO:0000256" key="1">
    <source>
        <dbReference type="ARBA" id="ARBA00006962"/>
    </source>
</evidence>
<protein>
    <submittedName>
        <fullName evidence="7">L-noviosyl transferase</fullName>
        <ecNumber evidence="7">2.4.1.302</ecNumber>
    </submittedName>
</protein>
<dbReference type="SUPFAM" id="SSF53756">
    <property type="entry name" value="UDP-Glycosyltransferase/glycogen phosphorylase"/>
    <property type="match status" value="1"/>
</dbReference>